<dbReference type="AlphaFoldDB" id="A0A6N7QU95"/>
<dbReference type="InterPro" id="IPR006143">
    <property type="entry name" value="RND_pump_MFP"/>
</dbReference>
<name>A0A6N7QU95_9GAMM</name>
<keyword evidence="2" id="KW-0175">Coiled coil</keyword>
<organism evidence="5 6">
    <name type="scientific">Spiribacter salilacus</name>
    <dbReference type="NCBI Taxonomy" id="2664894"/>
    <lineage>
        <taxon>Bacteria</taxon>
        <taxon>Pseudomonadati</taxon>
        <taxon>Pseudomonadota</taxon>
        <taxon>Gammaproteobacteria</taxon>
        <taxon>Chromatiales</taxon>
        <taxon>Ectothiorhodospiraceae</taxon>
        <taxon>Spiribacter</taxon>
    </lineage>
</organism>
<evidence type="ECO:0000313" key="5">
    <source>
        <dbReference type="EMBL" id="MRH78979.1"/>
    </source>
</evidence>
<comment type="caution">
    <text evidence="5">The sequence shown here is derived from an EMBL/GenBank/DDBJ whole genome shotgun (WGS) entry which is preliminary data.</text>
</comment>
<feature type="domain" description="Multidrug resistance protein MdtA-like barrel-sandwich hybrid" evidence="3">
    <location>
        <begin position="71"/>
        <end position="196"/>
    </location>
</feature>
<evidence type="ECO:0000259" key="3">
    <source>
        <dbReference type="Pfam" id="PF25917"/>
    </source>
</evidence>
<dbReference type="Pfam" id="PF25954">
    <property type="entry name" value="Beta-barrel_RND_2"/>
    <property type="match status" value="1"/>
</dbReference>
<evidence type="ECO:0000256" key="2">
    <source>
        <dbReference type="SAM" id="Coils"/>
    </source>
</evidence>
<evidence type="ECO:0000259" key="4">
    <source>
        <dbReference type="Pfam" id="PF25954"/>
    </source>
</evidence>
<dbReference type="GO" id="GO:1990281">
    <property type="term" value="C:efflux pump complex"/>
    <property type="evidence" value="ECO:0007669"/>
    <property type="project" value="TreeGrafter"/>
</dbReference>
<evidence type="ECO:0000256" key="1">
    <source>
        <dbReference type="ARBA" id="ARBA00009477"/>
    </source>
</evidence>
<comment type="similarity">
    <text evidence="1">Belongs to the membrane fusion protein (MFP) (TC 8.A.1) family.</text>
</comment>
<accession>A0A6N7QU95</accession>
<keyword evidence="6" id="KW-1185">Reference proteome</keyword>
<dbReference type="RefSeq" id="WP_153720027.1">
    <property type="nucleotide sequence ID" value="NZ_WJPP01000005.1"/>
</dbReference>
<dbReference type="InterPro" id="IPR058625">
    <property type="entry name" value="MdtA-like_BSH"/>
</dbReference>
<dbReference type="PANTHER" id="PTHR30469">
    <property type="entry name" value="MULTIDRUG RESISTANCE PROTEIN MDTA"/>
    <property type="match status" value="1"/>
</dbReference>
<dbReference type="InterPro" id="IPR058792">
    <property type="entry name" value="Beta-barrel_RND_2"/>
</dbReference>
<dbReference type="GO" id="GO:0015562">
    <property type="term" value="F:efflux transmembrane transporter activity"/>
    <property type="evidence" value="ECO:0007669"/>
    <property type="project" value="TreeGrafter"/>
</dbReference>
<dbReference type="EMBL" id="WJPP01000005">
    <property type="protein sequence ID" value="MRH78979.1"/>
    <property type="molecule type" value="Genomic_DNA"/>
</dbReference>
<feature type="domain" description="CusB-like beta-barrel" evidence="4">
    <location>
        <begin position="203"/>
        <end position="271"/>
    </location>
</feature>
<dbReference type="Pfam" id="PF25917">
    <property type="entry name" value="BSH_RND"/>
    <property type="match status" value="1"/>
</dbReference>
<dbReference type="Gene3D" id="2.40.50.100">
    <property type="match status" value="1"/>
</dbReference>
<dbReference type="Proteomes" id="UP000433788">
    <property type="component" value="Unassembled WGS sequence"/>
</dbReference>
<proteinExistence type="inferred from homology"/>
<evidence type="ECO:0000313" key="6">
    <source>
        <dbReference type="Proteomes" id="UP000433788"/>
    </source>
</evidence>
<reference evidence="5 6" key="1">
    <citation type="submission" date="2019-11" db="EMBL/GenBank/DDBJ databases">
        <authorList>
            <person name="Zhang X.Y."/>
        </authorList>
    </citation>
    <scope>NUCLEOTIDE SEQUENCE [LARGE SCALE GENOMIC DNA]</scope>
    <source>
        <strain evidence="5 6">C176</strain>
    </source>
</reference>
<sequence length="359" mass="38379">MNLKSYLLAAALLLLLSVWMLTGLFGQDQSTDDTADQTPASLMSVQVRELTSEPVLRELEVQGQTEAEADIQLRAEVAGQVMAIEAAEGDSVSQGQLLVEIAMGDRASRQAEAEARVMQREADFLAAERLGDEGFQSEVAVAQARAELAAARAQLAAIEEQIRHTQIRAPISGHLEVLPVSVGDYVGVGDTVARVIDADPLIVSANIAQQNIQQVKPGRMAQVELATGDQLEGRVRFIGSAASDGARTFRVEVEAANPDRLPVGMSATLRVPLGEVEAHRLSPAWLSLADDGEIGIKGLDSDNRVMFYPVEIVRAERGGLWVSGLPSNLRVVVVGQGFVQMGEQVNPIPAEPVSHALVN</sequence>
<dbReference type="Gene3D" id="2.40.30.170">
    <property type="match status" value="1"/>
</dbReference>
<dbReference type="PANTHER" id="PTHR30469:SF29">
    <property type="entry name" value="BLR2860 PROTEIN"/>
    <property type="match status" value="1"/>
</dbReference>
<dbReference type="SUPFAM" id="SSF111369">
    <property type="entry name" value="HlyD-like secretion proteins"/>
    <property type="match status" value="1"/>
</dbReference>
<feature type="coiled-coil region" evidence="2">
    <location>
        <begin position="108"/>
        <end position="168"/>
    </location>
</feature>
<gene>
    <name evidence="5" type="ORF">GH984_09730</name>
</gene>
<dbReference type="NCBIfam" id="TIGR01730">
    <property type="entry name" value="RND_mfp"/>
    <property type="match status" value="1"/>
</dbReference>
<protein>
    <submittedName>
        <fullName evidence="5">Efflux RND transporter periplasmic adaptor subunit</fullName>
    </submittedName>
</protein>